<feature type="transmembrane region" description="Helical" evidence="16">
    <location>
        <begin position="989"/>
        <end position="1013"/>
    </location>
</feature>
<dbReference type="SUPFAM" id="SSF52540">
    <property type="entry name" value="P-loop containing nucleoside triphosphate hydrolases"/>
    <property type="match status" value="2"/>
</dbReference>
<protein>
    <recommendedName>
        <fullName evidence="12">ABC-type glutathione-S-conjugate transporter</fullName>
        <ecNumber evidence="12">7.6.2.3</ecNumber>
    </recommendedName>
</protein>
<feature type="transmembrane region" description="Helical" evidence="16">
    <location>
        <begin position="35"/>
        <end position="54"/>
    </location>
</feature>
<gene>
    <name evidence="19" type="primary">ABCC6</name>
</gene>
<dbReference type="Gene3D" id="3.40.50.300">
    <property type="entry name" value="P-loop containing nucleotide triphosphate hydrolases"/>
    <property type="match status" value="2"/>
</dbReference>
<dbReference type="PROSITE" id="PS50893">
    <property type="entry name" value="ABC_TRANSPORTER_2"/>
    <property type="match status" value="2"/>
</dbReference>
<evidence type="ECO:0000256" key="12">
    <source>
        <dbReference type="ARBA" id="ARBA00024220"/>
    </source>
</evidence>
<dbReference type="PROSITE" id="PS50929">
    <property type="entry name" value="ABC_TM1F"/>
    <property type="match status" value="2"/>
</dbReference>
<dbReference type="GO" id="GO:0016887">
    <property type="term" value="F:ATP hydrolysis activity"/>
    <property type="evidence" value="ECO:0007669"/>
    <property type="project" value="InterPro"/>
</dbReference>
<organism evidence="19 20">
    <name type="scientific">Bos indicus x Bos taurus</name>
    <name type="common">Hybrid cattle</name>
    <dbReference type="NCBI Taxonomy" id="30522"/>
    <lineage>
        <taxon>Eukaryota</taxon>
        <taxon>Metazoa</taxon>
        <taxon>Chordata</taxon>
        <taxon>Craniata</taxon>
        <taxon>Vertebrata</taxon>
        <taxon>Euteleostomi</taxon>
        <taxon>Mammalia</taxon>
        <taxon>Eutheria</taxon>
        <taxon>Laurasiatheria</taxon>
        <taxon>Artiodactyla</taxon>
        <taxon>Ruminantia</taxon>
        <taxon>Pecora</taxon>
        <taxon>Bovidae</taxon>
        <taxon>Bovinae</taxon>
        <taxon>Bos</taxon>
    </lineage>
</organism>
<keyword evidence="3" id="KW-0813">Transport</keyword>
<feature type="region of interest" description="Disordered" evidence="15">
    <location>
        <begin position="273"/>
        <end position="293"/>
    </location>
</feature>
<feature type="region of interest" description="Disordered" evidence="15">
    <location>
        <begin position="853"/>
        <end position="888"/>
    </location>
</feature>
<feature type="domain" description="ABC transmembrane type-1" evidence="18">
    <location>
        <begin position="951"/>
        <end position="1103"/>
    </location>
</feature>
<dbReference type="GO" id="GO:0015431">
    <property type="term" value="F:ABC-type glutathione S-conjugate transporter activity"/>
    <property type="evidence" value="ECO:0007669"/>
    <property type="project" value="UniProtKB-EC"/>
</dbReference>
<evidence type="ECO:0000256" key="15">
    <source>
        <dbReference type="SAM" id="MobiDB-lite"/>
    </source>
</evidence>
<dbReference type="InterPro" id="IPR056227">
    <property type="entry name" value="TMD0_ABC"/>
</dbReference>
<dbReference type="Pfam" id="PF00664">
    <property type="entry name" value="ABC_membrane"/>
    <property type="match status" value="2"/>
</dbReference>
<dbReference type="EC" id="7.6.2.3" evidence="12"/>
<evidence type="ECO:0000256" key="13">
    <source>
        <dbReference type="ARBA" id="ARBA00047523"/>
    </source>
</evidence>
<dbReference type="FunFam" id="1.20.1560.10:FF:000032">
    <property type="entry name" value="ATP-binding cassette sub-family C member 6"/>
    <property type="match status" value="1"/>
</dbReference>
<feature type="transmembrane region" description="Helical" evidence="16">
    <location>
        <begin position="74"/>
        <end position="92"/>
    </location>
</feature>
<comment type="catalytic activity">
    <reaction evidence="13">
        <text>leukotriene C4(in) + ATP + H2O = leukotriene C4(out) + ADP + phosphate + H(+)</text>
        <dbReference type="Rhea" id="RHEA:38963"/>
        <dbReference type="ChEBI" id="CHEBI:15377"/>
        <dbReference type="ChEBI" id="CHEBI:15378"/>
        <dbReference type="ChEBI" id="CHEBI:30616"/>
        <dbReference type="ChEBI" id="CHEBI:43474"/>
        <dbReference type="ChEBI" id="CHEBI:57973"/>
        <dbReference type="ChEBI" id="CHEBI:456216"/>
    </reaction>
    <physiologicalReaction direction="left-to-right" evidence="13">
        <dbReference type="Rhea" id="RHEA:38964"/>
    </physiologicalReaction>
</comment>
<evidence type="ECO:0000256" key="8">
    <source>
        <dbReference type="ARBA" id="ARBA00022840"/>
    </source>
</evidence>
<dbReference type="GO" id="GO:0015698">
    <property type="term" value="P:inorganic anion transport"/>
    <property type="evidence" value="ECO:0007669"/>
    <property type="project" value="UniProtKB-ARBA"/>
</dbReference>
<evidence type="ECO:0000256" key="6">
    <source>
        <dbReference type="ARBA" id="ARBA00022737"/>
    </source>
</evidence>
<dbReference type="FunFam" id="3.40.50.300:FF:001147">
    <property type="entry name" value="multidrug resistance-associated protein 6 isoform X1"/>
    <property type="match status" value="1"/>
</dbReference>
<evidence type="ECO:0000256" key="14">
    <source>
        <dbReference type="ARBA" id="ARBA00048007"/>
    </source>
</evidence>
<dbReference type="Ensembl" id="ENSBIXT00005044966.1">
    <property type="protein sequence ID" value="ENSBIXP00005033903.1"/>
    <property type="gene ID" value="ENSBIXG00005014939.1"/>
</dbReference>
<keyword evidence="9" id="KW-1278">Translocase</keyword>
<dbReference type="InterPro" id="IPR050173">
    <property type="entry name" value="ABC_transporter_C-like"/>
</dbReference>
<feature type="transmembrane region" description="Helical" evidence="16">
    <location>
        <begin position="310"/>
        <end position="327"/>
    </location>
</feature>
<evidence type="ECO:0000313" key="20">
    <source>
        <dbReference type="Proteomes" id="UP000429181"/>
    </source>
</evidence>
<evidence type="ECO:0000256" key="1">
    <source>
        <dbReference type="ARBA" id="ARBA00004651"/>
    </source>
</evidence>
<feature type="transmembrane region" description="Helical" evidence="16">
    <location>
        <begin position="104"/>
        <end position="122"/>
    </location>
</feature>
<evidence type="ECO:0000256" key="16">
    <source>
        <dbReference type="SAM" id="Phobius"/>
    </source>
</evidence>
<dbReference type="SUPFAM" id="SSF90123">
    <property type="entry name" value="ABC transporter transmembrane region"/>
    <property type="match status" value="2"/>
</dbReference>
<evidence type="ECO:0000256" key="9">
    <source>
        <dbReference type="ARBA" id="ARBA00022967"/>
    </source>
</evidence>
<proteinExistence type="inferred from homology"/>
<evidence type="ECO:0000259" key="17">
    <source>
        <dbReference type="PROSITE" id="PS50893"/>
    </source>
</evidence>
<dbReference type="PANTHER" id="PTHR24223:SF339">
    <property type="entry name" value="ATP-BINDING CASSETTE SUB-FAMILY C MEMBER 6"/>
    <property type="match status" value="1"/>
</dbReference>
<evidence type="ECO:0000256" key="2">
    <source>
        <dbReference type="ARBA" id="ARBA00009726"/>
    </source>
</evidence>
<comment type="subcellular location">
    <subcellularLocation>
        <location evidence="1">Cell membrane</location>
        <topology evidence="1">Multi-pass membrane protein</topology>
    </subcellularLocation>
</comment>
<evidence type="ECO:0000256" key="4">
    <source>
        <dbReference type="ARBA" id="ARBA00022475"/>
    </source>
</evidence>
<feature type="transmembrane region" description="Helical" evidence="16">
    <location>
        <begin position="451"/>
        <end position="469"/>
    </location>
</feature>
<dbReference type="Pfam" id="PF24357">
    <property type="entry name" value="TMD0_ABC"/>
    <property type="match status" value="1"/>
</dbReference>
<reference evidence="19" key="2">
    <citation type="submission" date="2025-08" db="UniProtKB">
        <authorList>
            <consortium name="Ensembl"/>
        </authorList>
    </citation>
    <scope>IDENTIFICATION</scope>
</reference>
<evidence type="ECO:0000256" key="5">
    <source>
        <dbReference type="ARBA" id="ARBA00022692"/>
    </source>
</evidence>
<dbReference type="CDD" id="cd03250">
    <property type="entry name" value="ABCC_MRP_domain1"/>
    <property type="match status" value="1"/>
</dbReference>
<dbReference type="InterPro" id="IPR036640">
    <property type="entry name" value="ABC1_TM_sf"/>
</dbReference>
<dbReference type="InterPro" id="IPR017871">
    <property type="entry name" value="ABC_transporter-like_CS"/>
</dbReference>
<dbReference type="CDD" id="cd03244">
    <property type="entry name" value="ABCC_MRP_domain2"/>
    <property type="match status" value="1"/>
</dbReference>
<keyword evidence="5 16" id="KW-0812">Transmembrane</keyword>
<keyword evidence="10 16" id="KW-1133">Transmembrane helix</keyword>
<dbReference type="FunFam" id="3.40.50.300:FF:000450">
    <property type="entry name" value="ABC transporter C family member 2"/>
    <property type="match status" value="1"/>
</dbReference>
<feature type="transmembrane region" description="Helical" evidence="16">
    <location>
        <begin position="168"/>
        <end position="187"/>
    </location>
</feature>
<evidence type="ECO:0000256" key="7">
    <source>
        <dbReference type="ARBA" id="ARBA00022741"/>
    </source>
</evidence>
<evidence type="ECO:0000256" key="11">
    <source>
        <dbReference type="ARBA" id="ARBA00023136"/>
    </source>
</evidence>
<feature type="domain" description="ABC transmembrane type-1" evidence="18">
    <location>
        <begin position="312"/>
        <end position="594"/>
    </location>
</feature>
<feature type="domain" description="ABC transporter" evidence="17">
    <location>
        <begin position="630"/>
        <end position="854"/>
    </location>
</feature>
<sequence>MAGQGEPCAGPGVWNQTEPEPAAARLLSLCFLKTAGVWVPPMYLWVLGPIHLLYIHRHDKGYIQMSRLFKAKMVLGFALIILCTSSVSVTLWRIQQGMPQALEFLIHPTVWLTTMSFAVFLIHAERKKGVQASGVLFGYWLLCFLFPATSATQQASRGDFQSDPFRHLSPYLYLSLVMAQFALSCLADQCPLFRKRPPQANPCPKAGASFPSKAMFWWVSGLVWKGYRRPLGPKDLWSLGSKNSSEELVSQLEKEWTRNRSATQRHIKATAFKRKGSRNKEAPETETLLPQQRGKRGPLLRAIWQVGRSTFLLGTLSLIVSDVFRFTVPKLLSLFLEFIGDPNTPAWKGYLLAVLMFLSACLQTLFEQQHMYRLKVLQLRLRTAIIGLVYRKVLALSSSSRKSSAVGDVVNLVSVDVQRLTESVTYLNGLWLPLIWIVVCFVYLWQLLGPSALTAIAVFVSLLPLNFFITKKRNHHQQEQMRQKDCRARLTSCILRNVRTVKYHGWEGAFLDRVLHIRAQELGALKTSSLLFSVSLVSFQVSTFLVALVVFAVHTLVAEENAMDAEKAFVTLTVLNILNKAQAFLPFSIHSIVQARVSFDRLAAFLSLEETDPGAVDSSPSRCAAGEDCISIQEGTFTWSQESAPCLRRINLTVPQGCLLAVVGPVGAGKSSLLSALLGELSKVEGSVSIKGPVAYVPQEAWVQNMSVVDNVCFGQELDAPWLETVLEACALWPDVDGFPAGVHTRTGEQGMNLSGGQKQRLSLARAVYRKAAVYLLDDPLAALDAQVGQHVFNRVIGPDGLLQGTTRILVTHALHILPQADWIVVLEDGAIAEMGSFQELLHRKGALVGLLDGASQPGDGGEGDTEPPAGAKDPRGSAAGGRPEGRSERFMKLVPEKDSAASEAQTGLPLDDPEGPGQPKGKDGTQYGRVKATMYLTYLRAVGTPLCLYALFLFLCQQVASFCRGYWLSLWADDPIVDGQQTHAALRGWVFGLLGCLQAIGLFASMATVLLGGIRASSLLFRGLLWDVARSPIGFFERTPIGNLLNRFSKETDIVDVDIPDKLRSLLMYAFGLLEVGLVVTVTTPLAVVAILPLLLLYAGFQAPWKPLTCAAHPPWPRRGQIEFRDFGLRYRPELPLAVRGVSFKINAGEKVGIVGRTGAGKSSLAGGLLRLVEAAEGGIWIDGVPIAQVGLHTLRSRVTIIPQDPILFPGSLRMNLDMLQEHTDEAIWEVLETVQLRATVASLPGQLHYECTDQGDNLSVGQKQLLCLARALLRKTQILILDEATAAVDPGTERQMQAALGSWFAQCTVLLIAHRLRSVLDCARWRLPAGGTCCGSEDSSASSYTEDHGQDVRPGGLRYLLLSFRIFLESLHGHNVGLHLGRHPNEPVQICGDL</sequence>
<dbReference type="GeneTree" id="ENSGT00940000157145"/>
<feature type="transmembrane region" description="Helical" evidence="16">
    <location>
        <begin position="129"/>
        <end position="148"/>
    </location>
</feature>
<feature type="transmembrane region" description="Helical" evidence="16">
    <location>
        <begin position="530"/>
        <end position="557"/>
    </location>
</feature>
<feature type="region of interest" description="Disordered" evidence="15">
    <location>
        <begin position="902"/>
        <end position="926"/>
    </location>
</feature>
<keyword evidence="7" id="KW-0547">Nucleotide-binding</keyword>
<dbReference type="GO" id="GO:0005886">
    <property type="term" value="C:plasma membrane"/>
    <property type="evidence" value="ECO:0007669"/>
    <property type="project" value="UniProtKB-SubCell"/>
</dbReference>
<reference evidence="19 20" key="1">
    <citation type="submission" date="2018-11" db="EMBL/GenBank/DDBJ databases">
        <title>Haplotype-resolved cattle genomes.</title>
        <authorList>
            <person name="Low W.Y."/>
            <person name="Tearle R."/>
            <person name="Bickhart D.M."/>
            <person name="Rosen B.D."/>
            <person name="Koren S."/>
            <person name="Rhie A."/>
            <person name="Hiendleder S."/>
            <person name="Phillippy A.M."/>
            <person name="Smith T.P.L."/>
            <person name="Williams J.L."/>
        </authorList>
    </citation>
    <scope>NUCLEOTIDE SEQUENCE [LARGE SCALE GENOMIC DNA]</scope>
</reference>
<dbReference type="Gene3D" id="1.20.1560.10">
    <property type="entry name" value="ABC transporter type 1, transmembrane domain"/>
    <property type="match status" value="2"/>
</dbReference>
<comment type="catalytic activity">
    <reaction evidence="14">
        <text>an S-substituted glutathione(in) + ATP + H2O = an S-substituted glutathione(out) + ADP + phosphate + H(+)</text>
        <dbReference type="Rhea" id="RHEA:19121"/>
        <dbReference type="ChEBI" id="CHEBI:15377"/>
        <dbReference type="ChEBI" id="CHEBI:15378"/>
        <dbReference type="ChEBI" id="CHEBI:30616"/>
        <dbReference type="ChEBI" id="CHEBI:43474"/>
        <dbReference type="ChEBI" id="CHEBI:90779"/>
        <dbReference type="ChEBI" id="CHEBI:456216"/>
        <dbReference type="EC" id="7.6.2.3"/>
    </reaction>
    <physiologicalReaction direction="left-to-right" evidence="14">
        <dbReference type="Rhea" id="RHEA:19122"/>
    </physiologicalReaction>
</comment>
<name>A0A4W2HV69_BOBOX</name>
<dbReference type="CDD" id="cd18595">
    <property type="entry name" value="ABC_6TM_MRP1_2_3_6_D1_like"/>
    <property type="match status" value="1"/>
</dbReference>
<feature type="transmembrane region" description="Helical" evidence="16">
    <location>
        <begin position="1067"/>
        <end position="1100"/>
    </location>
</feature>
<feature type="transmembrane region" description="Helical" evidence="16">
    <location>
        <begin position="426"/>
        <end position="445"/>
    </location>
</feature>
<dbReference type="InterPro" id="IPR003439">
    <property type="entry name" value="ABC_transporter-like_ATP-bd"/>
</dbReference>
<feature type="transmembrane region" description="Helical" evidence="16">
    <location>
        <begin position="347"/>
        <end position="366"/>
    </location>
</feature>
<dbReference type="PANTHER" id="PTHR24223">
    <property type="entry name" value="ATP-BINDING CASSETTE SUB-FAMILY C"/>
    <property type="match status" value="1"/>
</dbReference>
<evidence type="ECO:0000256" key="10">
    <source>
        <dbReference type="ARBA" id="ARBA00022989"/>
    </source>
</evidence>
<keyword evidence="4" id="KW-1003">Cell membrane</keyword>
<evidence type="ECO:0000256" key="3">
    <source>
        <dbReference type="ARBA" id="ARBA00022448"/>
    </source>
</evidence>
<dbReference type="Proteomes" id="UP000429181">
    <property type="component" value="Chromosome 25"/>
</dbReference>
<dbReference type="Pfam" id="PF00005">
    <property type="entry name" value="ABC_tran"/>
    <property type="match status" value="2"/>
</dbReference>
<evidence type="ECO:0000313" key="19">
    <source>
        <dbReference type="Ensembl" id="ENSBIXP00005033903.1"/>
    </source>
</evidence>
<keyword evidence="6" id="KW-0677">Repeat</keyword>
<keyword evidence="11 16" id="KW-0472">Membrane</keyword>
<dbReference type="PROSITE" id="PS00211">
    <property type="entry name" value="ABC_TRANSPORTER_1"/>
    <property type="match status" value="2"/>
</dbReference>
<dbReference type="GO" id="GO:0005524">
    <property type="term" value="F:ATP binding"/>
    <property type="evidence" value="ECO:0007669"/>
    <property type="project" value="UniProtKB-KW"/>
</dbReference>
<feature type="domain" description="ABC transporter" evidence="17">
    <location>
        <begin position="1123"/>
        <end position="1358"/>
    </location>
</feature>
<evidence type="ECO:0000259" key="18">
    <source>
        <dbReference type="PROSITE" id="PS50929"/>
    </source>
</evidence>
<dbReference type="InterPro" id="IPR027417">
    <property type="entry name" value="P-loop_NTPase"/>
</dbReference>
<keyword evidence="8" id="KW-0067">ATP-binding</keyword>
<comment type="similarity">
    <text evidence="2">Belongs to the ABC transporter superfamily. ABCC family. Conjugate transporter (TC 3.A.1.208) subfamily.</text>
</comment>
<dbReference type="SMART" id="SM00382">
    <property type="entry name" value="AAA"/>
    <property type="match status" value="2"/>
</dbReference>
<dbReference type="InterPro" id="IPR011527">
    <property type="entry name" value="ABC1_TM_dom"/>
</dbReference>
<dbReference type="InterPro" id="IPR003593">
    <property type="entry name" value="AAA+_ATPase"/>
</dbReference>
<accession>A0A4W2HV69</accession>